<dbReference type="Proteomes" id="UP000177588">
    <property type="component" value="Unassembled WGS sequence"/>
</dbReference>
<sequence>MVHRVAARKLSRDSSHRAAILKNLASAAILHEKIVTTLPRAKAVRPFLEKLITKTKENNLENRRYLLARLGAPRPVQKLLDVIGPAFKERPGGYTRITKLPPRVGDSAPMASLEFVENVSELAAKRKIEEKPSKEAKAKKKIDKKSPIVKAKGEIKESEVDSKNEEKAKPTPKKP</sequence>
<comment type="similarity">
    <text evidence="1 4 5">Belongs to the bacterial ribosomal protein bL17 family.</text>
</comment>
<dbReference type="GO" id="GO:0003735">
    <property type="term" value="F:structural constituent of ribosome"/>
    <property type="evidence" value="ECO:0007669"/>
    <property type="project" value="InterPro"/>
</dbReference>
<feature type="compositionally biased region" description="Basic and acidic residues" evidence="6">
    <location>
        <begin position="126"/>
        <end position="136"/>
    </location>
</feature>
<comment type="subunit">
    <text evidence="4">Part of the 50S ribosomal subunit. Contacts protein L32.</text>
</comment>
<dbReference type="AlphaFoldDB" id="A0A1G1WFG4"/>
<name>A0A1G1WFG4_9BACT</name>
<dbReference type="HAMAP" id="MF_01368">
    <property type="entry name" value="Ribosomal_bL17"/>
    <property type="match status" value="1"/>
</dbReference>
<dbReference type="Pfam" id="PF01196">
    <property type="entry name" value="Ribosomal_L17"/>
    <property type="match status" value="1"/>
</dbReference>
<evidence type="ECO:0000313" key="7">
    <source>
        <dbReference type="EMBL" id="OGY25987.1"/>
    </source>
</evidence>
<dbReference type="InterPro" id="IPR036373">
    <property type="entry name" value="Ribosomal_bL17_sf"/>
</dbReference>
<comment type="caution">
    <text evidence="7">The sequence shown here is derived from an EMBL/GenBank/DDBJ whole genome shotgun (WGS) entry which is preliminary data.</text>
</comment>
<dbReference type="EMBL" id="MHCT01000017">
    <property type="protein sequence ID" value="OGY25987.1"/>
    <property type="molecule type" value="Genomic_DNA"/>
</dbReference>
<feature type="region of interest" description="Disordered" evidence="6">
    <location>
        <begin position="126"/>
        <end position="175"/>
    </location>
</feature>
<dbReference type="STRING" id="1802597.A2Z24_02635"/>
<proteinExistence type="inferred from homology"/>
<evidence type="ECO:0000256" key="5">
    <source>
        <dbReference type="RuleBase" id="RU000660"/>
    </source>
</evidence>
<dbReference type="PANTHER" id="PTHR14413:SF16">
    <property type="entry name" value="LARGE RIBOSOMAL SUBUNIT PROTEIN BL17M"/>
    <property type="match status" value="1"/>
</dbReference>
<gene>
    <name evidence="4" type="primary">rplQ</name>
    <name evidence="7" type="ORF">A2Z24_02635</name>
</gene>
<dbReference type="GO" id="GO:0022625">
    <property type="term" value="C:cytosolic large ribosomal subunit"/>
    <property type="evidence" value="ECO:0007669"/>
    <property type="project" value="TreeGrafter"/>
</dbReference>
<evidence type="ECO:0000256" key="4">
    <source>
        <dbReference type="HAMAP-Rule" id="MF_01368"/>
    </source>
</evidence>
<dbReference type="InterPro" id="IPR047859">
    <property type="entry name" value="Ribosomal_bL17_CS"/>
</dbReference>
<evidence type="ECO:0000256" key="6">
    <source>
        <dbReference type="SAM" id="MobiDB-lite"/>
    </source>
</evidence>
<feature type="compositionally biased region" description="Basic and acidic residues" evidence="6">
    <location>
        <begin position="151"/>
        <end position="169"/>
    </location>
</feature>
<dbReference type="PANTHER" id="PTHR14413">
    <property type="entry name" value="RIBOSOMAL PROTEIN L17"/>
    <property type="match status" value="1"/>
</dbReference>
<evidence type="ECO:0000256" key="1">
    <source>
        <dbReference type="ARBA" id="ARBA00008777"/>
    </source>
</evidence>
<keyword evidence="3 4" id="KW-0687">Ribonucleoprotein</keyword>
<dbReference type="PROSITE" id="PS01167">
    <property type="entry name" value="RIBOSOMAL_L17"/>
    <property type="match status" value="1"/>
</dbReference>
<dbReference type="SUPFAM" id="SSF64263">
    <property type="entry name" value="Prokaryotic ribosomal protein L17"/>
    <property type="match status" value="1"/>
</dbReference>
<organism evidence="7 8">
    <name type="scientific">Candidatus Woykebacteria bacterium RBG_16_44_10</name>
    <dbReference type="NCBI Taxonomy" id="1802597"/>
    <lineage>
        <taxon>Bacteria</taxon>
        <taxon>Candidatus Woykeibacteriota</taxon>
    </lineage>
</organism>
<evidence type="ECO:0000256" key="2">
    <source>
        <dbReference type="ARBA" id="ARBA00022980"/>
    </source>
</evidence>
<dbReference type="InterPro" id="IPR000456">
    <property type="entry name" value="Ribosomal_bL17"/>
</dbReference>
<keyword evidence="2 4" id="KW-0689">Ribosomal protein</keyword>
<evidence type="ECO:0000256" key="3">
    <source>
        <dbReference type="ARBA" id="ARBA00023274"/>
    </source>
</evidence>
<dbReference type="Gene3D" id="3.90.1030.10">
    <property type="entry name" value="Ribosomal protein L17"/>
    <property type="match status" value="1"/>
</dbReference>
<dbReference type="NCBIfam" id="TIGR00059">
    <property type="entry name" value="L17"/>
    <property type="match status" value="1"/>
</dbReference>
<dbReference type="GO" id="GO:0006412">
    <property type="term" value="P:translation"/>
    <property type="evidence" value="ECO:0007669"/>
    <property type="project" value="UniProtKB-UniRule"/>
</dbReference>
<accession>A0A1G1WFG4</accession>
<reference evidence="7 8" key="1">
    <citation type="journal article" date="2016" name="Nat. Commun.">
        <title>Thousands of microbial genomes shed light on interconnected biogeochemical processes in an aquifer system.</title>
        <authorList>
            <person name="Anantharaman K."/>
            <person name="Brown C.T."/>
            <person name="Hug L.A."/>
            <person name="Sharon I."/>
            <person name="Castelle C.J."/>
            <person name="Probst A.J."/>
            <person name="Thomas B.C."/>
            <person name="Singh A."/>
            <person name="Wilkins M.J."/>
            <person name="Karaoz U."/>
            <person name="Brodie E.L."/>
            <person name="Williams K.H."/>
            <person name="Hubbard S.S."/>
            <person name="Banfield J.F."/>
        </authorList>
    </citation>
    <scope>NUCLEOTIDE SEQUENCE [LARGE SCALE GENOMIC DNA]</scope>
</reference>
<protein>
    <recommendedName>
        <fullName evidence="4">Large ribosomal subunit protein bL17</fullName>
    </recommendedName>
</protein>
<evidence type="ECO:0000313" key="8">
    <source>
        <dbReference type="Proteomes" id="UP000177588"/>
    </source>
</evidence>